<evidence type="ECO:0000256" key="6">
    <source>
        <dbReference type="SAM" id="Phobius"/>
    </source>
</evidence>
<evidence type="ECO:0000313" key="7">
    <source>
        <dbReference type="EMBL" id="EAR09505.1"/>
    </source>
</evidence>
<protein>
    <submittedName>
        <fullName evidence="7">Probable transporter</fullName>
    </submittedName>
</protein>
<dbReference type="STRING" id="314283.MED297_12277"/>
<feature type="transmembrane region" description="Helical" evidence="6">
    <location>
        <begin position="36"/>
        <end position="58"/>
    </location>
</feature>
<feature type="transmembrane region" description="Helical" evidence="6">
    <location>
        <begin position="177"/>
        <end position="197"/>
    </location>
</feature>
<keyword evidence="2" id="KW-1003">Cell membrane</keyword>
<sequence length="200" mass="21948">MSDFLTGYSVALGLIVAIGAQNAWVLGMSVRRQHPWAIAVVCFTVDALLMALGVLSVSQIQQWVPGLVPWMTWLGIAILVWLCVSALLRVVRGNNGLKTVSEVKMLSRWQAVFAALTITLLNPHVYLDTVVLVGSLAVTAEHPWVFWMGAALASTSWFSALAALGRPLSRWLSSVRRWQVFDGLMALIMAWVALALYQSL</sequence>
<dbReference type="HOGENOM" id="CLU_087840_0_0_6"/>
<keyword evidence="5 6" id="KW-0472">Membrane</keyword>
<feature type="transmembrane region" description="Helical" evidence="6">
    <location>
        <begin position="144"/>
        <end position="165"/>
    </location>
</feature>
<evidence type="ECO:0000256" key="2">
    <source>
        <dbReference type="ARBA" id="ARBA00022475"/>
    </source>
</evidence>
<dbReference type="EMBL" id="AAOE01000009">
    <property type="protein sequence ID" value="EAR09505.1"/>
    <property type="molecule type" value="Genomic_DNA"/>
</dbReference>
<organism evidence="7 8">
    <name type="scientific">Reinekea blandensis MED297</name>
    <dbReference type="NCBI Taxonomy" id="314283"/>
    <lineage>
        <taxon>Bacteria</taxon>
        <taxon>Pseudomonadati</taxon>
        <taxon>Pseudomonadota</taxon>
        <taxon>Gammaproteobacteria</taxon>
        <taxon>Oceanospirillales</taxon>
        <taxon>Saccharospirillaceae</taxon>
        <taxon>Reinekea</taxon>
    </lineage>
</organism>
<dbReference type="PANTHER" id="PTHR30086">
    <property type="entry name" value="ARGININE EXPORTER PROTEIN ARGO"/>
    <property type="match status" value="1"/>
</dbReference>
<keyword evidence="3 6" id="KW-0812">Transmembrane</keyword>
<keyword evidence="4 6" id="KW-1133">Transmembrane helix</keyword>
<dbReference type="InterPro" id="IPR001123">
    <property type="entry name" value="LeuE-type"/>
</dbReference>
<comment type="caution">
    <text evidence="7">The sequence shown here is derived from an EMBL/GenBank/DDBJ whole genome shotgun (WGS) entry which is preliminary data.</text>
</comment>
<comment type="subcellular location">
    <subcellularLocation>
        <location evidence="1">Cell membrane</location>
        <topology evidence="1">Multi-pass membrane protein</topology>
    </subcellularLocation>
</comment>
<dbReference type="GO" id="GO:0005886">
    <property type="term" value="C:plasma membrane"/>
    <property type="evidence" value="ECO:0007669"/>
    <property type="project" value="UniProtKB-SubCell"/>
</dbReference>
<gene>
    <name evidence="7" type="ORF">MED297_12277</name>
</gene>
<feature type="transmembrane region" description="Helical" evidence="6">
    <location>
        <begin position="6"/>
        <end position="24"/>
    </location>
</feature>
<evidence type="ECO:0000256" key="1">
    <source>
        <dbReference type="ARBA" id="ARBA00004651"/>
    </source>
</evidence>
<dbReference type="OrthoDB" id="5638726at2"/>
<dbReference type="PANTHER" id="PTHR30086:SF20">
    <property type="entry name" value="ARGININE EXPORTER PROTEIN ARGO-RELATED"/>
    <property type="match status" value="1"/>
</dbReference>
<dbReference type="Proteomes" id="UP000005953">
    <property type="component" value="Unassembled WGS sequence"/>
</dbReference>
<dbReference type="RefSeq" id="WP_008042152.1">
    <property type="nucleotide sequence ID" value="NZ_CH724149.1"/>
</dbReference>
<dbReference type="GO" id="GO:0015171">
    <property type="term" value="F:amino acid transmembrane transporter activity"/>
    <property type="evidence" value="ECO:0007669"/>
    <property type="project" value="TreeGrafter"/>
</dbReference>
<dbReference type="AlphaFoldDB" id="A4BE27"/>
<feature type="transmembrane region" description="Helical" evidence="6">
    <location>
        <begin position="70"/>
        <end position="91"/>
    </location>
</feature>
<proteinExistence type="predicted"/>
<feature type="transmembrane region" description="Helical" evidence="6">
    <location>
        <begin position="112"/>
        <end position="138"/>
    </location>
</feature>
<name>A4BE27_9GAMM</name>
<evidence type="ECO:0000256" key="3">
    <source>
        <dbReference type="ARBA" id="ARBA00022692"/>
    </source>
</evidence>
<dbReference type="Pfam" id="PF01810">
    <property type="entry name" value="LysE"/>
    <property type="match status" value="1"/>
</dbReference>
<accession>A4BE27</accession>
<reference evidence="7 8" key="1">
    <citation type="submission" date="2006-02" db="EMBL/GenBank/DDBJ databases">
        <authorList>
            <person name="Pinhassi J."/>
            <person name="Pedros-Alio C."/>
            <person name="Ferriera S."/>
            <person name="Johnson J."/>
            <person name="Kravitz S."/>
            <person name="Halpern A."/>
            <person name="Remington K."/>
            <person name="Beeson K."/>
            <person name="Tran B."/>
            <person name="Rogers Y.-H."/>
            <person name="Friedman R."/>
            <person name="Venter J.C."/>
        </authorList>
    </citation>
    <scope>NUCLEOTIDE SEQUENCE [LARGE SCALE GENOMIC DNA]</scope>
    <source>
        <strain evidence="7 8">MED297</strain>
    </source>
</reference>
<evidence type="ECO:0000256" key="4">
    <source>
        <dbReference type="ARBA" id="ARBA00022989"/>
    </source>
</evidence>
<keyword evidence="8" id="KW-1185">Reference proteome</keyword>
<evidence type="ECO:0000256" key="5">
    <source>
        <dbReference type="ARBA" id="ARBA00023136"/>
    </source>
</evidence>
<evidence type="ECO:0000313" key="8">
    <source>
        <dbReference type="Proteomes" id="UP000005953"/>
    </source>
</evidence>